<dbReference type="InterPro" id="IPR036388">
    <property type="entry name" value="WH-like_DNA-bd_sf"/>
</dbReference>
<protein>
    <submittedName>
        <fullName evidence="1">Rrf2 family protein</fullName>
    </submittedName>
</protein>
<organism evidence="1 2">
    <name type="scientific">Longimicrobium terrae</name>
    <dbReference type="NCBI Taxonomy" id="1639882"/>
    <lineage>
        <taxon>Bacteria</taxon>
        <taxon>Pseudomonadati</taxon>
        <taxon>Gemmatimonadota</taxon>
        <taxon>Longimicrobiia</taxon>
        <taxon>Longimicrobiales</taxon>
        <taxon>Longimicrobiaceae</taxon>
        <taxon>Longimicrobium</taxon>
    </lineage>
</organism>
<reference evidence="1 2" key="1">
    <citation type="submission" date="2020-08" db="EMBL/GenBank/DDBJ databases">
        <title>Genomic Encyclopedia of Type Strains, Phase IV (KMG-IV): sequencing the most valuable type-strain genomes for metagenomic binning, comparative biology and taxonomic classification.</title>
        <authorList>
            <person name="Goeker M."/>
        </authorList>
    </citation>
    <scope>NUCLEOTIDE SEQUENCE [LARGE SCALE GENOMIC DNA]</scope>
    <source>
        <strain evidence="1 2">DSM 29007</strain>
    </source>
</reference>
<proteinExistence type="predicted"/>
<dbReference type="Gene3D" id="1.10.10.10">
    <property type="entry name" value="Winged helix-like DNA-binding domain superfamily/Winged helix DNA-binding domain"/>
    <property type="match status" value="1"/>
</dbReference>
<dbReference type="PROSITE" id="PS51197">
    <property type="entry name" value="HTH_RRF2_2"/>
    <property type="match status" value="1"/>
</dbReference>
<dbReference type="InterPro" id="IPR000944">
    <property type="entry name" value="Tscrpt_reg_Rrf2"/>
</dbReference>
<evidence type="ECO:0000313" key="1">
    <source>
        <dbReference type="EMBL" id="MBB6072483.1"/>
    </source>
</evidence>
<dbReference type="EMBL" id="JACHIA010000015">
    <property type="protein sequence ID" value="MBB6072483.1"/>
    <property type="molecule type" value="Genomic_DNA"/>
</dbReference>
<dbReference type="PANTHER" id="PTHR33221:SF15">
    <property type="entry name" value="HTH-TYPE TRANSCRIPTIONAL REGULATOR YWGB-RELATED"/>
    <property type="match status" value="1"/>
</dbReference>
<dbReference type="Pfam" id="PF02082">
    <property type="entry name" value="Rrf2"/>
    <property type="match status" value="1"/>
</dbReference>
<dbReference type="InterPro" id="IPR036390">
    <property type="entry name" value="WH_DNA-bd_sf"/>
</dbReference>
<dbReference type="SUPFAM" id="SSF46785">
    <property type="entry name" value="Winged helix' DNA-binding domain"/>
    <property type="match status" value="1"/>
</dbReference>
<accession>A0A841H3C9</accession>
<dbReference type="GO" id="GO:0005829">
    <property type="term" value="C:cytosol"/>
    <property type="evidence" value="ECO:0007669"/>
    <property type="project" value="TreeGrafter"/>
</dbReference>
<keyword evidence="2" id="KW-1185">Reference proteome</keyword>
<dbReference type="AlphaFoldDB" id="A0A841H3C9"/>
<dbReference type="PANTHER" id="PTHR33221">
    <property type="entry name" value="WINGED HELIX-TURN-HELIX TRANSCRIPTIONAL REGULATOR, RRF2 FAMILY"/>
    <property type="match status" value="1"/>
</dbReference>
<name>A0A841H3C9_9BACT</name>
<comment type="caution">
    <text evidence="1">The sequence shown here is derived from an EMBL/GenBank/DDBJ whole genome shotgun (WGS) entry which is preliminary data.</text>
</comment>
<dbReference type="GO" id="GO:0003700">
    <property type="term" value="F:DNA-binding transcription factor activity"/>
    <property type="evidence" value="ECO:0007669"/>
    <property type="project" value="TreeGrafter"/>
</dbReference>
<evidence type="ECO:0000313" key="2">
    <source>
        <dbReference type="Proteomes" id="UP000582837"/>
    </source>
</evidence>
<gene>
    <name evidence="1" type="ORF">HNQ61_004145</name>
</gene>
<dbReference type="Proteomes" id="UP000582837">
    <property type="component" value="Unassembled WGS sequence"/>
</dbReference>
<sequence length="130" mass="13857">MSHVLIHMGLRGGSETSEVIALMLNTNPVVVRRTMAGLRDHGYVRSERGHGGGWMLARALDEITLLDVHRALGEPGIFAMGPSTDHPDCPVEGAVNGAVEDALRAAREVLLARLGEVTLADLARRVTAGE</sequence>